<keyword evidence="3" id="KW-1185">Reference proteome</keyword>
<dbReference type="AlphaFoldDB" id="A0A6A6NPD9"/>
<reference evidence="2" key="1">
    <citation type="journal article" date="2020" name="Stud. Mycol.">
        <title>101 Dothideomycetes genomes: a test case for predicting lifestyles and emergence of pathogens.</title>
        <authorList>
            <person name="Haridas S."/>
            <person name="Albert R."/>
            <person name="Binder M."/>
            <person name="Bloem J."/>
            <person name="Labutti K."/>
            <person name="Salamov A."/>
            <person name="Andreopoulos B."/>
            <person name="Baker S."/>
            <person name="Barry K."/>
            <person name="Bills G."/>
            <person name="Bluhm B."/>
            <person name="Cannon C."/>
            <person name="Castanera R."/>
            <person name="Culley D."/>
            <person name="Daum C."/>
            <person name="Ezra D."/>
            <person name="Gonzalez J."/>
            <person name="Henrissat B."/>
            <person name="Kuo A."/>
            <person name="Liang C."/>
            <person name="Lipzen A."/>
            <person name="Lutzoni F."/>
            <person name="Magnuson J."/>
            <person name="Mondo S."/>
            <person name="Nolan M."/>
            <person name="Ohm R."/>
            <person name="Pangilinan J."/>
            <person name="Park H.-J."/>
            <person name="Ramirez L."/>
            <person name="Alfaro M."/>
            <person name="Sun H."/>
            <person name="Tritt A."/>
            <person name="Yoshinaga Y."/>
            <person name="Zwiers L.-H."/>
            <person name="Turgeon B."/>
            <person name="Goodwin S."/>
            <person name="Spatafora J."/>
            <person name="Crous P."/>
            <person name="Grigoriev I."/>
        </authorList>
    </citation>
    <scope>NUCLEOTIDE SEQUENCE</scope>
    <source>
        <strain evidence="2">ATCC 16933</strain>
    </source>
</reference>
<sequence length="197" mass="20934">GVLVGGIGGLLRSSRPGLFAAVSGVQWFALGGTFWATRSMLFRTAIPALPHETPHDKATISALAGGITGGSVAALTRGRANVLPATVMFALFCWAGQSAYNALDARHSEAVVTVPAETAVGPVKKLENAPWWVRAAGSKWSPMKIISDEDYARMLEEKLVVVEADIALLDEKIEEAKSAQALQSSKGTMEKQDSKER</sequence>
<gene>
    <name evidence="2" type="ORF">BDY21DRAFT_293472</name>
</gene>
<evidence type="ECO:0000313" key="3">
    <source>
        <dbReference type="Proteomes" id="UP000799766"/>
    </source>
</evidence>
<name>A0A6A6NPD9_9PEZI</name>
<feature type="compositionally biased region" description="Basic and acidic residues" evidence="1">
    <location>
        <begin position="188"/>
        <end position="197"/>
    </location>
</feature>
<proteinExistence type="predicted"/>
<protein>
    <submittedName>
        <fullName evidence="2">Uncharacterized protein</fullName>
    </submittedName>
</protein>
<dbReference type="Proteomes" id="UP000799766">
    <property type="component" value="Unassembled WGS sequence"/>
</dbReference>
<organism evidence="2 3">
    <name type="scientific">Lineolata rhizophorae</name>
    <dbReference type="NCBI Taxonomy" id="578093"/>
    <lineage>
        <taxon>Eukaryota</taxon>
        <taxon>Fungi</taxon>
        <taxon>Dikarya</taxon>
        <taxon>Ascomycota</taxon>
        <taxon>Pezizomycotina</taxon>
        <taxon>Dothideomycetes</taxon>
        <taxon>Dothideomycetes incertae sedis</taxon>
        <taxon>Lineolatales</taxon>
        <taxon>Lineolataceae</taxon>
        <taxon>Lineolata</taxon>
    </lineage>
</organism>
<dbReference type="PANTHER" id="PTHR41390">
    <property type="entry name" value="CHROMOSOME 7, WHOLE GENOME SHOTGUN SEQUENCE"/>
    <property type="match status" value="1"/>
</dbReference>
<evidence type="ECO:0000256" key="1">
    <source>
        <dbReference type="SAM" id="MobiDB-lite"/>
    </source>
</evidence>
<dbReference type="EMBL" id="MU001699">
    <property type="protein sequence ID" value="KAF2453153.1"/>
    <property type="molecule type" value="Genomic_DNA"/>
</dbReference>
<dbReference type="OrthoDB" id="5565730at2759"/>
<evidence type="ECO:0000313" key="2">
    <source>
        <dbReference type="EMBL" id="KAF2453153.1"/>
    </source>
</evidence>
<dbReference type="PANTHER" id="PTHR41390:SF1">
    <property type="entry name" value="NADH-UBIQUINONE OXIDOREDUCTASE 213 KDA SUBUNIT"/>
    <property type="match status" value="1"/>
</dbReference>
<feature type="region of interest" description="Disordered" evidence="1">
    <location>
        <begin position="177"/>
        <end position="197"/>
    </location>
</feature>
<feature type="non-terminal residue" evidence="2">
    <location>
        <position position="1"/>
    </location>
</feature>
<accession>A0A6A6NPD9</accession>